<feature type="compositionally biased region" description="Basic and acidic residues" evidence="5">
    <location>
        <begin position="7"/>
        <end position="19"/>
    </location>
</feature>
<dbReference type="InterPro" id="IPR018247">
    <property type="entry name" value="EF_Hand_1_Ca_BS"/>
</dbReference>
<dbReference type="InterPro" id="IPR036354">
    <property type="entry name" value="Prot_inh_pot1_sf"/>
</dbReference>
<dbReference type="PROSITE" id="PS50222">
    <property type="entry name" value="EF_HAND_2"/>
    <property type="match status" value="1"/>
</dbReference>
<accession>A0A7S4QVI0</accession>
<evidence type="ECO:0000256" key="4">
    <source>
        <dbReference type="ARBA" id="ARBA00022900"/>
    </source>
</evidence>
<dbReference type="Gene3D" id="3.30.10.10">
    <property type="entry name" value="Trypsin Inhibitor V, subunit A"/>
    <property type="match status" value="1"/>
</dbReference>
<evidence type="ECO:0000256" key="5">
    <source>
        <dbReference type="SAM" id="MobiDB-lite"/>
    </source>
</evidence>
<name>A0A7S4QVI0_9STRA</name>
<feature type="transmembrane region" description="Helical" evidence="6">
    <location>
        <begin position="73"/>
        <end position="95"/>
    </location>
</feature>
<keyword evidence="3" id="KW-0106">Calcium</keyword>
<proteinExistence type="inferred from homology"/>
<dbReference type="EMBL" id="HBNS01010633">
    <property type="protein sequence ID" value="CAE4595155.1"/>
    <property type="molecule type" value="Transcribed_RNA"/>
</dbReference>
<evidence type="ECO:0000259" key="7">
    <source>
        <dbReference type="PROSITE" id="PS50222"/>
    </source>
</evidence>
<dbReference type="SUPFAM" id="SSF54654">
    <property type="entry name" value="CI-2 family of serine protease inhibitors"/>
    <property type="match status" value="1"/>
</dbReference>
<feature type="domain" description="EF-hand" evidence="7">
    <location>
        <begin position="27"/>
        <end position="62"/>
    </location>
</feature>
<evidence type="ECO:0000256" key="3">
    <source>
        <dbReference type="ARBA" id="ARBA00022837"/>
    </source>
</evidence>
<dbReference type="SUPFAM" id="SSF47473">
    <property type="entry name" value="EF-hand"/>
    <property type="match status" value="1"/>
</dbReference>
<evidence type="ECO:0000256" key="2">
    <source>
        <dbReference type="ARBA" id="ARBA00022690"/>
    </source>
</evidence>
<dbReference type="GO" id="GO:0004867">
    <property type="term" value="F:serine-type endopeptidase inhibitor activity"/>
    <property type="evidence" value="ECO:0007669"/>
    <property type="project" value="UniProtKB-KW"/>
</dbReference>
<dbReference type="GO" id="GO:0009611">
    <property type="term" value="P:response to wounding"/>
    <property type="evidence" value="ECO:0007669"/>
    <property type="project" value="InterPro"/>
</dbReference>
<keyword evidence="2" id="KW-0646">Protease inhibitor</keyword>
<keyword evidence="6" id="KW-0472">Membrane</keyword>
<organism evidence="8">
    <name type="scientific">Ditylum brightwellii</name>
    <dbReference type="NCBI Taxonomy" id="49249"/>
    <lineage>
        <taxon>Eukaryota</taxon>
        <taxon>Sar</taxon>
        <taxon>Stramenopiles</taxon>
        <taxon>Ochrophyta</taxon>
        <taxon>Bacillariophyta</taxon>
        <taxon>Mediophyceae</taxon>
        <taxon>Lithodesmiophycidae</taxon>
        <taxon>Lithodesmiales</taxon>
        <taxon>Lithodesmiaceae</taxon>
        <taxon>Ditylum</taxon>
    </lineage>
</organism>
<evidence type="ECO:0000313" key="8">
    <source>
        <dbReference type="EMBL" id="CAE4595155.1"/>
    </source>
</evidence>
<keyword evidence="6" id="KW-1133">Transmembrane helix</keyword>
<dbReference type="Pfam" id="PF00280">
    <property type="entry name" value="potato_inhibit"/>
    <property type="match status" value="1"/>
</dbReference>
<dbReference type="PROSITE" id="PS00018">
    <property type="entry name" value="EF_HAND_1"/>
    <property type="match status" value="1"/>
</dbReference>
<dbReference type="AlphaFoldDB" id="A0A7S4QVI0"/>
<comment type="similarity">
    <text evidence="1">Belongs to the protease inhibitor I13 (potato type I serine protease inhibitor) family.</text>
</comment>
<dbReference type="InterPro" id="IPR000864">
    <property type="entry name" value="Prot_inh_pot1"/>
</dbReference>
<keyword evidence="6" id="KW-0812">Transmembrane</keyword>
<evidence type="ECO:0000256" key="6">
    <source>
        <dbReference type="SAM" id="Phobius"/>
    </source>
</evidence>
<protein>
    <recommendedName>
        <fullName evidence="7">EF-hand domain-containing protein</fullName>
    </recommendedName>
</protein>
<dbReference type="InterPro" id="IPR002048">
    <property type="entry name" value="EF_hand_dom"/>
</dbReference>
<reference evidence="8" key="1">
    <citation type="submission" date="2021-01" db="EMBL/GenBank/DDBJ databases">
        <authorList>
            <person name="Corre E."/>
            <person name="Pelletier E."/>
            <person name="Niang G."/>
            <person name="Scheremetjew M."/>
            <person name="Finn R."/>
            <person name="Kale V."/>
            <person name="Holt S."/>
            <person name="Cochrane G."/>
            <person name="Meng A."/>
            <person name="Brown T."/>
            <person name="Cohen L."/>
        </authorList>
    </citation>
    <scope>NUCLEOTIDE SEQUENCE</scope>
    <source>
        <strain evidence="8">GSO104</strain>
    </source>
</reference>
<evidence type="ECO:0000256" key="1">
    <source>
        <dbReference type="ARBA" id="ARBA00008210"/>
    </source>
</evidence>
<dbReference type="InterPro" id="IPR011992">
    <property type="entry name" value="EF-hand-dom_pair"/>
</dbReference>
<dbReference type="GO" id="GO:0005509">
    <property type="term" value="F:calcium ion binding"/>
    <property type="evidence" value="ECO:0007669"/>
    <property type="project" value="InterPro"/>
</dbReference>
<feature type="region of interest" description="Disordered" evidence="5">
    <location>
        <begin position="1"/>
        <end position="22"/>
    </location>
</feature>
<gene>
    <name evidence="8" type="ORF">DBRI00130_LOCUS8582</name>
</gene>
<sequence length="349" mass="37699">MTDEEKQEQHQDRNSDNEVRLSQLPQTMRKSALALAKEIDSNGDGAISVQEFAAAIELWKKDKASNRILTRTILVLGLVLLLLVGAIFGVSIAAAQLAKDTETSSTGVLQDKRTKSVVQTTGAMELFYDGSSIATLPIRQLANIRQLILMGGELQFDVKGYARSPGNDRVTMIVEGGTITYDAEGIANATGDAKSLLDMATGGDSGEVWRRERNLQTNSSDEDNFVLAFEDLDDENVTDAGEEFFVDGSEISLELGGGGNTQAIGRPGVCLSCPTHLPRTPSGYCSWPSLKGMTGTEAEAFFKDEYQDQVVIRTIVGANGPRTRDIRCNRIHLVVSPTNGTVIEIPQVG</sequence>
<keyword evidence="4" id="KW-0722">Serine protease inhibitor</keyword>